<dbReference type="InterPro" id="IPR024535">
    <property type="entry name" value="RHGA/B-epi-like_pectate_lyase"/>
</dbReference>
<proteinExistence type="predicted"/>
<feature type="chain" id="PRO_5046670100" evidence="1">
    <location>
        <begin position="30"/>
        <end position="775"/>
    </location>
</feature>
<feature type="signal peptide" evidence="1">
    <location>
        <begin position="1"/>
        <end position="29"/>
    </location>
</feature>
<dbReference type="Proteomes" id="UP001371218">
    <property type="component" value="Unassembled WGS sequence"/>
</dbReference>
<dbReference type="SUPFAM" id="SSF51126">
    <property type="entry name" value="Pectin lyase-like"/>
    <property type="match status" value="1"/>
</dbReference>
<gene>
    <name evidence="3" type="ORF">AACH06_19550</name>
</gene>
<dbReference type="RefSeq" id="WP_341427445.1">
    <property type="nucleotide sequence ID" value="NZ_JBBUTG010000013.1"/>
</dbReference>
<organism evidence="3 4">
    <name type="scientific">Ideonella lacteola</name>
    <dbReference type="NCBI Taxonomy" id="2984193"/>
    <lineage>
        <taxon>Bacteria</taxon>
        <taxon>Pseudomonadati</taxon>
        <taxon>Pseudomonadota</taxon>
        <taxon>Betaproteobacteria</taxon>
        <taxon>Burkholderiales</taxon>
        <taxon>Sphaerotilaceae</taxon>
        <taxon>Ideonella</taxon>
    </lineage>
</organism>
<dbReference type="EMBL" id="JBBUTG010000013">
    <property type="protein sequence ID" value="MEK8033024.1"/>
    <property type="molecule type" value="Genomic_DNA"/>
</dbReference>
<evidence type="ECO:0000313" key="4">
    <source>
        <dbReference type="Proteomes" id="UP001371218"/>
    </source>
</evidence>
<dbReference type="Pfam" id="PF12708">
    <property type="entry name" value="Pect-lyase_RHGA_epim"/>
    <property type="match status" value="1"/>
</dbReference>
<comment type="caution">
    <text evidence="3">The sequence shown here is derived from an EMBL/GenBank/DDBJ whole genome shotgun (WGS) entry which is preliminary data.</text>
</comment>
<dbReference type="GO" id="GO:0016787">
    <property type="term" value="F:hydrolase activity"/>
    <property type="evidence" value="ECO:0007669"/>
    <property type="project" value="UniProtKB-KW"/>
</dbReference>
<evidence type="ECO:0000256" key="1">
    <source>
        <dbReference type="SAM" id="SignalP"/>
    </source>
</evidence>
<keyword evidence="4" id="KW-1185">Reference proteome</keyword>
<dbReference type="InterPro" id="IPR011050">
    <property type="entry name" value="Pectin_lyase_fold/virulence"/>
</dbReference>
<feature type="domain" description="Rhamnogalacturonase A/B/Epimerase-like pectate lyase" evidence="2">
    <location>
        <begin position="255"/>
        <end position="409"/>
    </location>
</feature>
<sequence>MSQPSRALVGQLSVVCGVACGVAFGAVHAAAGDPPVILNAPASAKPGDIVGLQGEGFGAAAVVWLDPSPTSLTSLPSRNGIAARSLPVLNRVGTGWVAVQIPPDATGALWLRVARGGLSSEPVAVNAAKPFHLEALEIVPGTVFRVFGRSLKLPGSTPRVTVDGLAAEVDMAQSHEQMLVVRAPDGLRATDSARLLIDNGNGTGAARLDRPVRVVRSGHGDPFGLGVGWAAAFSHLTRTVVDAATDTRLPVRVACDGQVDDAAAIQAAVDLAATLGGGVVQLPAGTCRLAGGFGLRSRVVVQGRSMAQTVLRYESDYPFWGTQLDLTGVRRLTLRQAGSASQAASLVQSSRVVVQQVRFELTRSRQLFFTDNRQAAFVGNQFIQTGSVDEQGAFVMNGSSGLAFLDNTVQFVNGASSFRRVHDAWLQGNHFTRDARQQTSPGIVHAMVLDFAHRVAVVGNTFDVAHGPITQRQRNDGETILTEGGGAGRTENLGQVESATRHTLRDPANVLNVDPFGEGAIPENYGVAIVAGRGMGQTRRVTAYADATLTVDAPWSVVPDASSRYATFVWGLEKSLIRGNTLSQNPRGIWLYQAAVREVDVVGNHISEGGGIYLRSYQNLANQAFDPIYDVRIQDNRIRNTTAQWTSALNTMFINADARAFGTGLLGIEVRDNRLRANQPNLSLPTEEYAGTEGFTNMMRVEDYSRFEPMATPRVLGTVYQRNQCSHCDVAVRLGTGVGGTVIADTILRDTGTLWTNSLITDLSDDVATDTLVLR</sequence>
<accession>A0ABU9BSS9</accession>
<evidence type="ECO:0000313" key="3">
    <source>
        <dbReference type="EMBL" id="MEK8033024.1"/>
    </source>
</evidence>
<name>A0ABU9BSS9_9BURK</name>
<evidence type="ECO:0000259" key="2">
    <source>
        <dbReference type="Pfam" id="PF12708"/>
    </source>
</evidence>
<reference evidence="3 4" key="1">
    <citation type="submission" date="2024-04" db="EMBL/GenBank/DDBJ databases">
        <title>Novel species of the genus Ideonella isolated from streams.</title>
        <authorList>
            <person name="Lu H."/>
        </authorList>
    </citation>
    <scope>NUCLEOTIDE SEQUENCE [LARGE SCALE GENOMIC DNA]</scope>
    <source>
        <strain evidence="3 4">DXS29W</strain>
    </source>
</reference>
<dbReference type="InterPro" id="IPR012334">
    <property type="entry name" value="Pectin_lyas_fold"/>
</dbReference>
<dbReference type="Gene3D" id="2.160.20.10">
    <property type="entry name" value="Single-stranded right-handed beta-helix, Pectin lyase-like"/>
    <property type="match status" value="2"/>
</dbReference>
<keyword evidence="3" id="KW-0378">Hydrolase</keyword>
<protein>
    <submittedName>
        <fullName evidence="3">Glycosyl hydrolase family 28-related protein</fullName>
    </submittedName>
</protein>
<keyword evidence="1" id="KW-0732">Signal</keyword>